<dbReference type="OrthoDB" id="9797134at2"/>
<dbReference type="Gene3D" id="1.10.10.10">
    <property type="entry name" value="Winged helix-like DNA-binding domain superfamily/Winged helix DNA-binding domain"/>
    <property type="match status" value="1"/>
</dbReference>
<dbReference type="InterPro" id="IPR013325">
    <property type="entry name" value="RNA_pol_sigma_r2"/>
</dbReference>
<keyword evidence="4" id="KW-0804">Transcription</keyword>
<dbReference type="AlphaFoldDB" id="A0A545U8V9"/>
<feature type="domain" description="RNA polymerase sigma factor 70 region 4 type 2" evidence="6">
    <location>
        <begin position="103"/>
        <end position="155"/>
    </location>
</feature>
<evidence type="ECO:0000256" key="4">
    <source>
        <dbReference type="ARBA" id="ARBA00023163"/>
    </source>
</evidence>
<evidence type="ECO:0000313" key="8">
    <source>
        <dbReference type="Proteomes" id="UP000315439"/>
    </source>
</evidence>
<name>A0A545U8V9_9GAMM</name>
<dbReference type="NCBIfam" id="TIGR02937">
    <property type="entry name" value="sigma70-ECF"/>
    <property type="match status" value="1"/>
</dbReference>
<evidence type="ECO:0000256" key="2">
    <source>
        <dbReference type="ARBA" id="ARBA00023015"/>
    </source>
</evidence>
<dbReference type="InterPro" id="IPR013249">
    <property type="entry name" value="RNA_pol_sigma70_r4_t2"/>
</dbReference>
<dbReference type="PANTHER" id="PTHR43133:SF63">
    <property type="entry name" value="RNA POLYMERASE SIGMA FACTOR FECI-RELATED"/>
    <property type="match status" value="1"/>
</dbReference>
<evidence type="ECO:0000313" key="7">
    <source>
        <dbReference type="EMBL" id="TQV85899.1"/>
    </source>
</evidence>
<dbReference type="GO" id="GO:0016987">
    <property type="term" value="F:sigma factor activity"/>
    <property type="evidence" value="ECO:0007669"/>
    <property type="project" value="UniProtKB-KW"/>
</dbReference>
<dbReference type="InterPro" id="IPR014284">
    <property type="entry name" value="RNA_pol_sigma-70_dom"/>
</dbReference>
<dbReference type="InterPro" id="IPR007627">
    <property type="entry name" value="RNA_pol_sigma70_r2"/>
</dbReference>
<dbReference type="RefSeq" id="WP_142932818.1">
    <property type="nucleotide sequence ID" value="NZ_ML660167.1"/>
</dbReference>
<dbReference type="Pfam" id="PF08281">
    <property type="entry name" value="Sigma70_r4_2"/>
    <property type="match status" value="1"/>
</dbReference>
<dbReference type="GO" id="GO:0003677">
    <property type="term" value="F:DNA binding"/>
    <property type="evidence" value="ECO:0007669"/>
    <property type="project" value="InterPro"/>
</dbReference>
<protein>
    <submittedName>
        <fullName evidence="7">Sigma-70 family RNA polymerase sigma factor</fullName>
    </submittedName>
</protein>
<comment type="caution">
    <text evidence="7">The sequence shown here is derived from an EMBL/GenBank/DDBJ whole genome shotgun (WGS) entry which is preliminary data.</text>
</comment>
<dbReference type="InterPro" id="IPR036388">
    <property type="entry name" value="WH-like_DNA-bd_sf"/>
</dbReference>
<reference evidence="7 8" key="1">
    <citation type="submission" date="2019-07" db="EMBL/GenBank/DDBJ databases">
        <title>Draft genome for Aliikangiella sp. M105.</title>
        <authorList>
            <person name="Wang G."/>
        </authorList>
    </citation>
    <scope>NUCLEOTIDE SEQUENCE [LARGE SCALE GENOMIC DNA]</scope>
    <source>
        <strain evidence="7 8">M105</strain>
    </source>
</reference>
<feature type="domain" description="RNA polymerase sigma-70 region 2" evidence="5">
    <location>
        <begin position="9"/>
        <end position="74"/>
    </location>
</feature>
<dbReference type="InterPro" id="IPR039425">
    <property type="entry name" value="RNA_pol_sigma-70-like"/>
</dbReference>
<dbReference type="SUPFAM" id="SSF88946">
    <property type="entry name" value="Sigma2 domain of RNA polymerase sigma factors"/>
    <property type="match status" value="1"/>
</dbReference>
<keyword evidence="3" id="KW-0731">Sigma factor</keyword>
<organism evidence="7 8">
    <name type="scientific">Aliikangiella coralliicola</name>
    <dbReference type="NCBI Taxonomy" id="2592383"/>
    <lineage>
        <taxon>Bacteria</taxon>
        <taxon>Pseudomonadati</taxon>
        <taxon>Pseudomonadota</taxon>
        <taxon>Gammaproteobacteria</taxon>
        <taxon>Oceanospirillales</taxon>
        <taxon>Pleioneaceae</taxon>
        <taxon>Aliikangiella</taxon>
    </lineage>
</organism>
<dbReference type="EMBL" id="VIKS01000011">
    <property type="protein sequence ID" value="TQV85899.1"/>
    <property type="molecule type" value="Genomic_DNA"/>
</dbReference>
<dbReference type="SUPFAM" id="SSF88659">
    <property type="entry name" value="Sigma3 and sigma4 domains of RNA polymerase sigma factors"/>
    <property type="match status" value="1"/>
</dbReference>
<dbReference type="GO" id="GO:0006352">
    <property type="term" value="P:DNA-templated transcription initiation"/>
    <property type="evidence" value="ECO:0007669"/>
    <property type="project" value="InterPro"/>
</dbReference>
<accession>A0A545U8V9</accession>
<evidence type="ECO:0000259" key="5">
    <source>
        <dbReference type="Pfam" id="PF04542"/>
    </source>
</evidence>
<gene>
    <name evidence="7" type="ORF">FLL46_18425</name>
</gene>
<comment type="similarity">
    <text evidence="1">Belongs to the sigma-70 factor family. ECF subfamily.</text>
</comment>
<evidence type="ECO:0000259" key="6">
    <source>
        <dbReference type="Pfam" id="PF08281"/>
    </source>
</evidence>
<evidence type="ECO:0000256" key="3">
    <source>
        <dbReference type="ARBA" id="ARBA00023082"/>
    </source>
</evidence>
<keyword evidence="2" id="KW-0805">Transcription regulation</keyword>
<dbReference type="Gene3D" id="1.10.1740.10">
    <property type="match status" value="1"/>
</dbReference>
<dbReference type="Pfam" id="PF04542">
    <property type="entry name" value="Sigma70_r2"/>
    <property type="match status" value="1"/>
</dbReference>
<evidence type="ECO:0000256" key="1">
    <source>
        <dbReference type="ARBA" id="ARBA00010641"/>
    </source>
</evidence>
<dbReference type="InterPro" id="IPR013324">
    <property type="entry name" value="RNA_pol_sigma_r3/r4-like"/>
</dbReference>
<dbReference type="Proteomes" id="UP000315439">
    <property type="component" value="Unassembled WGS sequence"/>
</dbReference>
<sequence>MHETLLQSYKEHRQELLAFLRKRLPDSAIADDLLQELYLKLERYSTEKVIAMPRAYLYRAANNLVADYFRQQARLQKKQELEFDNAVEERTPDRILEQQQRIRLLAEALTELPEKCQQAFRWHRVEQLAKTEVAERLGVSVNMVEKHIRKALEHCHRRIFEAQNE</sequence>
<proteinExistence type="inferred from homology"/>
<keyword evidence="8" id="KW-1185">Reference proteome</keyword>
<dbReference type="PANTHER" id="PTHR43133">
    <property type="entry name" value="RNA POLYMERASE ECF-TYPE SIGMA FACTO"/>
    <property type="match status" value="1"/>
</dbReference>